<dbReference type="GO" id="GO:0034599">
    <property type="term" value="P:cellular response to oxidative stress"/>
    <property type="evidence" value="ECO:0007669"/>
    <property type="project" value="TreeGrafter"/>
</dbReference>
<keyword evidence="6" id="KW-0521">NADP</keyword>
<dbReference type="SUPFAM" id="SSF63380">
    <property type="entry name" value="Riboflavin synthase domain-like"/>
    <property type="match status" value="1"/>
</dbReference>
<dbReference type="AlphaFoldDB" id="A0AAU8T7P4"/>
<dbReference type="KEGG" id="bfn:OI25_7890"/>
<name>A0AAU8T7P4_9BURK</name>
<dbReference type="InterPro" id="IPR033892">
    <property type="entry name" value="FNR_bac"/>
</dbReference>
<evidence type="ECO:0000256" key="8">
    <source>
        <dbReference type="ARBA" id="ARBA00047776"/>
    </source>
</evidence>
<dbReference type="EC" id="1.18.1.2" evidence="3"/>
<dbReference type="GO" id="GO:0042167">
    <property type="term" value="P:heme catabolic process"/>
    <property type="evidence" value="ECO:0007669"/>
    <property type="project" value="TreeGrafter"/>
</dbReference>
<protein>
    <recommendedName>
        <fullName evidence="3">ferredoxin--NADP(+) reductase</fullName>
        <ecNumber evidence="3">1.18.1.2</ecNumber>
    </recommendedName>
</protein>
<evidence type="ECO:0000259" key="9">
    <source>
        <dbReference type="Pfam" id="PF00175"/>
    </source>
</evidence>
<comment type="similarity">
    <text evidence="2">Belongs to the ferredoxin--NADP reductase type 1 family.</text>
</comment>
<comment type="cofactor">
    <cofactor evidence="1">
        <name>FAD</name>
        <dbReference type="ChEBI" id="CHEBI:57692"/>
    </cofactor>
</comment>
<dbReference type="GO" id="GO:0004324">
    <property type="term" value="F:ferredoxin-NADP+ reductase activity"/>
    <property type="evidence" value="ECO:0007669"/>
    <property type="project" value="UniProtKB-EC"/>
</dbReference>
<dbReference type="EMBL" id="CP010024">
    <property type="protein sequence ID" value="AJZ56245.1"/>
    <property type="molecule type" value="Genomic_DNA"/>
</dbReference>
<keyword evidence="7" id="KW-0560">Oxidoreductase</keyword>
<comment type="catalytic activity">
    <reaction evidence="8">
        <text>2 reduced [2Fe-2S]-[ferredoxin] + NADP(+) + H(+) = 2 oxidized [2Fe-2S]-[ferredoxin] + NADPH</text>
        <dbReference type="Rhea" id="RHEA:20125"/>
        <dbReference type="Rhea" id="RHEA-COMP:10000"/>
        <dbReference type="Rhea" id="RHEA-COMP:10001"/>
        <dbReference type="ChEBI" id="CHEBI:15378"/>
        <dbReference type="ChEBI" id="CHEBI:33737"/>
        <dbReference type="ChEBI" id="CHEBI:33738"/>
        <dbReference type="ChEBI" id="CHEBI:57783"/>
        <dbReference type="ChEBI" id="CHEBI:58349"/>
        <dbReference type="EC" id="1.18.1.2"/>
    </reaction>
</comment>
<evidence type="ECO:0000256" key="2">
    <source>
        <dbReference type="ARBA" id="ARBA00008312"/>
    </source>
</evidence>
<gene>
    <name evidence="10" type="ORF">OI25_7890</name>
</gene>
<dbReference type="RefSeq" id="WP_063627879.1">
    <property type="nucleotide sequence ID" value="NZ_CP010024.1"/>
</dbReference>
<evidence type="ECO:0000256" key="6">
    <source>
        <dbReference type="ARBA" id="ARBA00022857"/>
    </source>
</evidence>
<evidence type="ECO:0000256" key="5">
    <source>
        <dbReference type="ARBA" id="ARBA00022827"/>
    </source>
</evidence>
<accession>A0AAU8T7P4</accession>
<dbReference type="PANTHER" id="PTHR47878">
    <property type="entry name" value="OXIDOREDUCTASE FAD/NAD(P)-BINDING DOMAIN PROTEIN"/>
    <property type="match status" value="1"/>
</dbReference>
<dbReference type="Gene3D" id="3.40.50.80">
    <property type="entry name" value="Nucleotide-binding domain of ferredoxin-NADP reductase (FNR) module"/>
    <property type="match status" value="1"/>
</dbReference>
<dbReference type="CDD" id="cd06195">
    <property type="entry name" value="FNR1"/>
    <property type="match status" value="1"/>
</dbReference>
<sequence length="276" mass="31316">MSDFNRQVIHSLHWWTDTLFSLTCSRSAAFEFESGQFVRIRSAKYNQRLSGRYGIVSPSDCNELEFLCTRTPTEGHKRRLEHLVPEDEVLVDVHASGTLTLDALLPGHTLWLIASGAGIAPFMSVIRDPDVYRRFERVVLVHTCRRVRELAYRDDIMTVLPTLPDIGDFVRRQLIYYPTVTREPFPNSGRVTALIRSGALFTRLRLDPFSSSCDRIMMCGNPAMLREAGELLDSKGFVQGHTFKPGHFVMSDASGYEPLLSHFPAVKPSSFQKECM</sequence>
<keyword evidence="5" id="KW-0274">FAD</keyword>
<evidence type="ECO:0000256" key="7">
    <source>
        <dbReference type="ARBA" id="ARBA00023002"/>
    </source>
</evidence>
<evidence type="ECO:0000313" key="10">
    <source>
        <dbReference type="EMBL" id="AJZ56245.1"/>
    </source>
</evidence>
<dbReference type="GeneID" id="66513160"/>
<dbReference type="InterPro" id="IPR017938">
    <property type="entry name" value="Riboflavin_synthase-like_b-brl"/>
</dbReference>
<dbReference type="PANTHER" id="PTHR47878:SF1">
    <property type="entry name" value="FLAVODOXIN_FERREDOXIN--NADP REDUCTASE"/>
    <property type="match status" value="1"/>
</dbReference>
<dbReference type="SUPFAM" id="SSF52343">
    <property type="entry name" value="Ferredoxin reductase-like, C-terminal NADP-linked domain"/>
    <property type="match status" value="1"/>
</dbReference>
<organism evidence="10 11">
    <name type="scientific">Paraburkholderia fungorum</name>
    <dbReference type="NCBI Taxonomy" id="134537"/>
    <lineage>
        <taxon>Bacteria</taxon>
        <taxon>Pseudomonadati</taxon>
        <taxon>Pseudomonadota</taxon>
        <taxon>Betaproteobacteria</taxon>
        <taxon>Burkholderiales</taxon>
        <taxon>Burkholderiaceae</taxon>
        <taxon>Paraburkholderia</taxon>
    </lineage>
</organism>
<keyword evidence="10" id="KW-0614">Plasmid</keyword>
<evidence type="ECO:0000256" key="1">
    <source>
        <dbReference type="ARBA" id="ARBA00001974"/>
    </source>
</evidence>
<evidence type="ECO:0000313" key="11">
    <source>
        <dbReference type="Proteomes" id="UP000032614"/>
    </source>
</evidence>
<dbReference type="Pfam" id="PF00175">
    <property type="entry name" value="NAD_binding_1"/>
    <property type="match status" value="1"/>
</dbReference>
<proteinExistence type="inferred from homology"/>
<geneLocation type="plasmid" evidence="10 11">
    <name>pBIL</name>
</geneLocation>
<evidence type="ECO:0000256" key="4">
    <source>
        <dbReference type="ARBA" id="ARBA00022630"/>
    </source>
</evidence>
<dbReference type="InterPro" id="IPR051930">
    <property type="entry name" value="FNR_type-1"/>
</dbReference>
<reference evidence="10 11" key="1">
    <citation type="journal article" date="2015" name="Genome Announc.">
        <title>Complete genome sequences for 59 burkholderia isolates, both pathogenic and near neighbor.</title>
        <authorList>
            <person name="Johnson S.L."/>
            <person name="Bishop-Lilly K.A."/>
            <person name="Ladner J.T."/>
            <person name="Daligault H.E."/>
            <person name="Davenport K.W."/>
            <person name="Jaissle J."/>
            <person name="Frey K.G."/>
            <person name="Koroleva G.I."/>
            <person name="Bruce D.C."/>
            <person name="Coyne S.R."/>
            <person name="Broomall S.M."/>
            <person name="Li P.E."/>
            <person name="Teshima H."/>
            <person name="Gibbons H.S."/>
            <person name="Palacios G.F."/>
            <person name="Rosenzweig C.N."/>
            <person name="Redden C.L."/>
            <person name="Xu Y."/>
            <person name="Minogue T.D."/>
            <person name="Chain P.S."/>
        </authorList>
    </citation>
    <scope>NUCLEOTIDE SEQUENCE [LARGE SCALE GENOMIC DNA]</scope>
    <source>
        <strain evidence="10 11">ATCC BAA-463</strain>
    </source>
</reference>
<dbReference type="Proteomes" id="UP000032614">
    <property type="component" value="Plasmid pBIL"/>
</dbReference>
<dbReference type="InterPro" id="IPR039261">
    <property type="entry name" value="FNR_nucleotide-bd"/>
</dbReference>
<dbReference type="InterPro" id="IPR001433">
    <property type="entry name" value="OxRdtase_FAD/NAD-bd"/>
</dbReference>
<dbReference type="Gene3D" id="2.40.30.10">
    <property type="entry name" value="Translation factors"/>
    <property type="match status" value="1"/>
</dbReference>
<feature type="domain" description="Oxidoreductase FAD/NAD(P)-binding" evidence="9">
    <location>
        <begin position="112"/>
        <end position="227"/>
    </location>
</feature>
<evidence type="ECO:0000256" key="3">
    <source>
        <dbReference type="ARBA" id="ARBA00013223"/>
    </source>
</evidence>
<keyword evidence="4" id="KW-0285">Flavoprotein</keyword>